<feature type="domain" description="SHOCT" evidence="2">
    <location>
        <begin position="51"/>
        <end position="76"/>
    </location>
</feature>
<reference evidence="3 4" key="1">
    <citation type="submission" date="2018-08" db="EMBL/GenBank/DDBJ databases">
        <title>Draft genome sequence of Psychrilyobacter sp. strain SD5 isolated from Black Sea water.</title>
        <authorList>
            <person name="Yadav S."/>
            <person name="Villanueva L."/>
            <person name="Damste J.S.S."/>
        </authorList>
    </citation>
    <scope>NUCLEOTIDE SEQUENCE [LARGE SCALE GENOMIC DNA]</scope>
    <source>
        <strain evidence="3 4">SD5</strain>
    </source>
</reference>
<proteinExistence type="predicted"/>
<feature type="transmembrane region" description="Helical" evidence="1">
    <location>
        <begin position="12"/>
        <end position="34"/>
    </location>
</feature>
<name>A0ABX9KHW7_9FUSO</name>
<sequence length="78" mass="9050">MMHGFGYGNSMFMGGGIFMFIFWILIAVLIVSLLKDSSLGKNRHSKQSETPMEILKKRYAKGEITREQYQNMKEKLKD</sequence>
<dbReference type="EMBL" id="QUAJ01000008">
    <property type="protein sequence ID" value="REI41714.1"/>
    <property type="molecule type" value="Genomic_DNA"/>
</dbReference>
<keyword evidence="1" id="KW-0812">Transmembrane</keyword>
<dbReference type="RefSeq" id="WP_114641982.1">
    <property type="nucleotide sequence ID" value="NZ_JAACIO010000008.1"/>
</dbReference>
<organism evidence="3 4">
    <name type="scientific">Psychrilyobacter piezotolerans</name>
    <dbReference type="NCBI Taxonomy" id="2293438"/>
    <lineage>
        <taxon>Bacteria</taxon>
        <taxon>Fusobacteriati</taxon>
        <taxon>Fusobacteriota</taxon>
        <taxon>Fusobacteriia</taxon>
        <taxon>Fusobacteriales</taxon>
        <taxon>Fusobacteriaceae</taxon>
        <taxon>Psychrilyobacter</taxon>
    </lineage>
</organism>
<dbReference type="InterPro" id="IPR018649">
    <property type="entry name" value="SHOCT"/>
</dbReference>
<dbReference type="Pfam" id="PF09851">
    <property type="entry name" value="SHOCT"/>
    <property type="match status" value="1"/>
</dbReference>
<keyword evidence="1" id="KW-1133">Transmembrane helix</keyword>
<keyword evidence="4" id="KW-1185">Reference proteome</keyword>
<evidence type="ECO:0000256" key="1">
    <source>
        <dbReference type="SAM" id="Phobius"/>
    </source>
</evidence>
<evidence type="ECO:0000313" key="4">
    <source>
        <dbReference type="Proteomes" id="UP000263486"/>
    </source>
</evidence>
<gene>
    <name evidence="3" type="ORF">DYH56_06100</name>
</gene>
<comment type="caution">
    <text evidence="3">The sequence shown here is derived from an EMBL/GenBank/DDBJ whole genome shotgun (WGS) entry which is preliminary data.</text>
</comment>
<keyword evidence="1" id="KW-0472">Membrane</keyword>
<protein>
    <submittedName>
        <fullName evidence="3">SHOCT domain-containing protein</fullName>
    </submittedName>
</protein>
<dbReference type="Proteomes" id="UP000263486">
    <property type="component" value="Unassembled WGS sequence"/>
</dbReference>
<accession>A0ABX9KHW7</accession>
<evidence type="ECO:0000259" key="2">
    <source>
        <dbReference type="Pfam" id="PF09851"/>
    </source>
</evidence>
<evidence type="ECO:0000313" key="3">
    <source>
        <dbReference type="EMBL" id="REI41714.1"/>
    </source>
</evidence>